<keyword evidence="1" id="KW-1133">Transmembrane helix</keyword>
<feature type="transmembrane region" description="Helical" evidence="1">
    <location>
        <begin position="20"/>
        <end position="40"/>
    </location>
</feature>
<feature type="transmembrane region" description="Helical" evidence="1">
    <location>
        <begin position="248"/>
        <end position="267"/>
    </location>
</feature>
<feature type="transmembrane region" description="Helical" evidence="1">
    <location>
        <begin position="184"/>
        <end position="206"/>
    </location>
</feature>
<reference evidence="2 3" key="1">
    <citation type="journal article" date="2019" name="Emerg. Microbes Infect.">
        <title>Comprehensive subspecies identification of 175 nontuberculous mycobacteria species based on 7547 genomic profiles.</title>
        <authorList>
            <person name="Matsumoto Y."/>
            <person name="Kinjo T."/>
            <person name="Motooka D."/>
            <person name="Nabeya D."/>
            <person name="Jung N."/>
            <person name="Uechi K."/>
            <person name="Horii T."/>
            <person name="Iida T."/>
            <person name="Fujita J."/>
            <person name="Nakamura S."/>
        </authorList>
    </citation>
    <scope>NUCLEOTIDE SEQUENCE [LARGE SCALE GENOMIC DNA]</scope>
    <source>
        <strain evidence="2 3">JCM 17423</strain>
    </source>
</reference>
<feature type="transmembrane region" description="Helical" evidence="1">
    <location>
        <begin position="302"/>
        <end position="326"/>
    </location>
</feature>
<gene>
    <name evidence="2" type="ORF">MLIT_15620</name>
</gene>
<sequence>MAKHAAPSHPAGPDLRSRLVLTAAAMVALLLFVVAMIASYSGAFANPTLRHLDVAVAAPPQLLEALESQNALAVTESPDAASVRDLVYERRADAGFAVGADRTLTVYVAGGGGRSVVTAAESVGRAFAGGAGLNTVVEDVAPTTAADPSGTVEFYAVIFLSIGASVGATLLSRMMGAARTPRTLGLRTLSLAGHSALLAAGVTAYVDGGLGALTGHTAPLFGALWLYAMAVGGAVTGVAAAFGTIASLVLTLFLVIVGNAAAAGPVGRPLLSGFYRLFTHIVPQGSGVELLRSLQYFGGNGAATAMLTLGAWAAAGCVLAALATVLRSRTRRADESRLLA</sequence>
<dbReference type="AlphaFoldDB" id="A0AAD1IHV6"/>
<keyword evidence="1" id="KW-0812">Transmembrane</keyword>
<evidence type="ECO:0000313" key="3">
    <source>
        <dbReference type="Proteomes" id="UP000466607"/>
    </source>
</evidence>
<evidence type="ECO:0000256" key="1">
    <source>
        <dbReference type="SAM" id="Phobius"/>
    </source>
</evidence>
<feature type="transmembrane region" description="Helical" evidence="1">
    <location>
        <begin position="218"/>
        <end position="241"/>
    </location>
</feature>
<organism evidence="2 3">
    <name type="scientific">Mycolicibacterium litorale</name>
    <dbReference type="NCBI Taxonomy" id="758802"/>
    <lineage>
        <taxon>Bacteria</taxon>
        <taxon>Bacillati</taxon>
        <taxon>Actinomycetota</taxon>
        <taxon>Actinomycetes</taxon>
        <taxon>Mycobacteriales</taxon>
        <taxon>Mycobacteriaceae</taxon>
        <taxon>Mycolicibacterium</taxon>
    </lineage>
</organism>
<keyword evidence="3" id="KW-1185">Reference proteome</keyword>
<evidence type="ECO:0000313" key="2">
    <source>
        <dbReference type="EMBL" id="BBY15970.1"/>
    </source>
</evidence>
<dbReference type="Proteomes" id="UP000466607">
    <property type="component" value="Chromosome"/>
</dbReference>
<proteinExistence type="predicted"/>
<keyword evidence="1" id="KW-0472">Membrane</keyword>
<dbReference type="EMBL" id="AP022586">
    <property type="protein sequence ID" value="BBY15970.1"/>
    <property type="molecule type" value="Genomic_DNA"/>
</dbReference>
<protein>
    <submittedName>
        <fullName evidence="2">Membrane protein</fullName>
    </submittedName>
</protein>
<feature type="transmembrane region" description="Helical" evidence="1">
    <location>
        <begin position="154"/>
        <end position="172"/>
    </location>
</feature>
<dbReference type="RefSeq" id="WP_134051576.1">
    <property type="nucleotide sequence ID" value="NZ_AP022586.1"/>
</dbReference>
<name>A0AAD1IHV6_9MYCO</name>
<accession>A0AAD1IHV6</accession>